<evidence type="ECO:0000256" key="1">
    <source>
        <dbReference type="SAM" id="SignalP"/>
    </source>
</evidence>
<gene>
    <name evidence="2" type="ORF">AWW68_15990</name>
</gene>
<sequence>MRIILSLCLIVCTTIQVSAQQYVTTGDFDRISKASFGIGLNTYFGELRRAPDPKLQTGLSATIGYEHLFTDQIAIRTGLSIYKIQADDSLSPLPDNKVRNLNFKATNFELVVQAMYYAFRHPASGYKDRAFANPYIHLGIGVTSNNPKAELAGTTYDLRPLSLEGVQYGGLALAIPMGFGFNFFLSRNFDLQMEVQYTMAMTGYLDDVNSVYRDPASFSETDGVDATTLGLLSDPRAALSPPVEPVPAGTIRGDGTNDSYLRFGFRLAYYLPKSLYGKSSIRCKVVKRTR</sequence>
<dbReference type="RefSeq" id="WP_068223698.1">
    <property type="nucleotide sequence ID" value="NZ_LRPC01000028.1"/>
</dbReference>
<dbReference type="AlphaFoldDB" id="A0A150X611"/>
<feature type="chain" id="PRO_5007574340" description="DUF6089 domain-containing protein" evidence="1">
    <location>
        <begin position="20"/>
        <end position="290"/>
    </location>
</feature>
<comment type="caution">
    <text evidence="2">The sequence shown here is derived from an EMBL/GenBank/DDBJ whole genome shotgun (WGS) entry which is preliminary data.</text>
</comment>
<reference evidence="2 3" key="1">
    <citation type="submission" date="2016-01" db="EMBL/GenBank/DDBJ databases">
        <title>Genome sequencing of Roseivirga spongicola UST030701-084.</title>
        <authorList>
            <person name="Selvaratnam C."/>
            <person name="Thevarajoo S."/>
            <person name="Goh K.M."/>
            <person name="Ee R."/>
            <person name="Chan K.-G."/>
            <person name="Chong C.S."/>
        </authorList>
    </citation>
    <scope>NUCLEOTIDE SEQUENCE [LARGE SCALE GENOMIC DNA]</scope>
    <source>
        <strain evidence="2 3">UST030701-084</strain>
    </source>
</reference>
<evidence type="ECO:0000313" key="3">
    <source>
        <dbReference type="Proteomes" id="UP000075606"/>
    </source>
</evidence>
<evidence type="ECO:0000313" key="2">
    <source>
        <dbReference type="EMBL" id="KYG74150.1"/>
    </source>
</evidence>
<dbReference type="Gene3D" id="2.40.160.20">
    <property type="match status" value="1"/>
</dbReference>
<accession>A0A150X611</accession>
<keyword evidence="3" id="KW-1185">Reference proteome</keyword>
<organism evidence="2 3">
    <name type="scientific">Roseivirga spongicola</name>
    <dbReference type="NCBI Taxonomy" id="333140"/>
    <lineage>
        <taxon>Bacteria</taxon>
        <taxon>Pseudomonadati</taxon>
        <taxon>Bacteroidota</taxon>
        <taxon>Cytophagia</taxon>
        <taxon>Cytophagales</taxon>
        <taxon>Roseivirgaceae</taxon>
        <taxon>Roseivirga</taxon>
    </lineage>
</organism>
<proteinExistence type="predicted"/>
<keyword evidence="1" id="KW-0732">Signal</keyword>
<dbReference type="EMBL" id="LRPC01000028">
    <property type="protein sequence ID" value="KYG74150.1"/>
    <property type="molecule type" value="Genomic_DNA"/>
</dbReference>
<evidence type="ECO:0008006" key="4">
    <source>
        <dbReference type="Google" id="ProtNLM"/>
    </source>
</evidence>
<protein>
    <recommendedName>
        <fullName evidence="4">DUF6089 domain-containing protein</fullName>
    </recommendedName>
</protein>
<name>A0A150X611_9BACT</name>
<feature type="signal peptide" evidence="1">
    <location>
        <begin position="1"/>
        <end position="19"/>
    </location>
</feature>
<dbReference type="OrthoDB" id="654178at2"/>
<dbReference type="STRING" id="333140.AWW68_15990"/>
<dbReference type="Proteomes" id="UP000075606">
    <property type="component" value="Unassembled WGS sequence"/>
</dbReference>